<dbReference type="PANTHER" id="PTHR33744:SF7">
    <property type="entry name" value="PUCR FAMILY TRANSCRIPTIONAL REGULATOR"/>
    <property type="match status" value="1"/>
</dbReference>
<sequence length="441" mass="47770">MSVATPGSPATPASAAAPARAGLTMAGQPLSSPLKDVWSLSRHMVGHFVENVAPCGTLPGDAIHGDITTITRTCLELAISLLDGRDIPEKTERLKDAAAAWAREGVPIDTIHHAIHEGFKIGFDLVVTNATTRNTTHGNSNGSATSDEPTLTLTHTDYTNLLTGAKLLVEILDTMTTAVSHAYVRELRAVVSEHHNAVHTLTSALLGGHPTSTMARECGIEIADNYHILALHIPPHPDQHNPHLDPTIIARRKLRRIQAALATNTHTTTLSLLSTDGGTLLIPTTHTTPTDLDPLITHLSHAARVPITATTTTTTTTDIPTATDQTHQLLDMVTRLESIPGLYRFDDLALEYQLTRPGPGRDHLGTLLNPLDHHPELLTTLQTHIANNLNRQRTARLLHVHTNTVDYRLKRIAQLTGFDPTQASGLWYLRSALVARTYATT</sequence>
<dbReference type="eggNOG" id="COG3835">
    <property type="taxonomic scope" value="Bacteria"/>
</dbReference>
<dbReference type="Pfam" id="PF14361">
    <property type="entry name" value="RsbRD_N"/>
    <property type="match status" value="1"/>
</dbReference>
<dbReference type="Pfam" id="PF13556">
    <property type="entry name" value="HTH_30"/>
    <property type="match status" value="1"/>
</dbReference>
<dbReference type="PANTHER" id="PTHR33744">
    <property type="entry name" value="CARBOHYDRATE DIACID REGULATOR"/>
    <property type="match status" value="1"/>
</dbReference>
<dbReference type="AlphaFoldDB" id="W5TLY0"/>
<organism evidence="3 4">
    <name type="scientific">Nocardia nova SH22a</name>
    <dbReference type="NCBI Taxonomy" id="1415166"/>
    <lineage>
        <taxon>Bacteria</taxon>
        <taxon>Bacillati</taxon>
        <taxon>Actinomycetota</taxon>
        <taxon>Actinomycetes</taxon>
        <taxon>Mycobacteriales</taxon>
        <taxon>Nocardiaceae</taxon>
        <taxon>Nocardia</taxon>
    </lineage>
</organism>
<accession>W5TLY0</accession>
<evidence type="ECO:0000313" key="4">
    <source>
        <dbReference type="Proteomes" id="UP000019150"/>
    </source>
</evidence>
<evidence type="ECO:0000259" key="1">
    <source>
        <dbReference type="Pfam" id="PF13556"/>
    </source>
</evidence>
<proteinExistence type="predicted"/>
<feature type="domain" description="RsbT co-antagonist protein RsbRD N-terminal" evidence="2">
    <location>
        <begin position="40"/>
        <end position="129"/>
    </location>
</feature>
<evidence type="ECO:0000313" key="3">
    <source>
        <dbReference type="EMBL" id="AHH20149.1"/>
    </source>
</evidence>
<dbReference type="KEGG" id="nno:NONO_c53690"/>
<dbReference type="Gene3D" id="1.10.10.2840">
    <property type="entry name" value="PucR C-terminal helix-turn-helix domain"/>
    <property type="match status" value="1"/>
</dbReference>
<dbReference type="PATRIC" id="fig|1415166.3.peg.5538"/>
<dbReference type="STRING" id="1415166.NONO_c53690"/>
<protein>
    <submittedName>
        <fullName evidence="3">Putative PucR-like transcriptional regulator</fullName>
    </submittedName>
</protein>
<dbReference type="InterPro" id="IPR025736">
    <property type="entry name" value="PucR_C-HTH_dom"/>
</dbReference>
<name>W5TLY0_9NOCA</name>
<keyword evidence="4" id="KW-1185">Reference proteome</keyword>
<gene>
    <name evidence="3" type="ORF">NONO_c53690</name>
</gene>
<dbReference type="InterPro" id="IPR025751">
    <property type="entry name" value="RsbRD_N_dom"/>
</dbReference>
<evidence type="ECO:0000259" key="2">
    <source>
        <dbReference type="Pfam" id="PF14361"/>
    </source>
</evidence>
<dbReference type="Proteomes" id="UP000019150">
    <property type="component" value="Chromosome"/>
</dbReference>
<dbReference type="InterPro" id="IPR042070">
    <property type="entry name" value="PucR_C-HTH_sf"/>
</dbReference>
<feature type="domain" description="PucR C-terminal helix-turn-helix" evidence="1">
    <location>
        <begin position="377"/>
        <end position="434"/>
    </location>
</feature>
<dbReference type="HOGENOM" id="CLU_053843_0_0_11"/>
<dbReference type="InterPro" id="IPR051448">
    <property type="entry name" value="CdaR-like_regulators"/>
</dbReference>
<dbReference type="EMBL" id="CP006850">
    <property type="protein sequence ID" value="AHH20149.1"/>
    <property type="molecule type" value="Genomic_DNA"/>
</dbReference>
<reference evidence="3 4" key="1">
    <citation type="journal article" date="2014" name="Appl. Environ. Microbiol.">
        <title>Insights into the Microbial Degradation of Rubber and Gutta-Percha by Analysis of the Complete Genome of Nocardia nova SH22a.</title>
        <authorList>
            <person name="Luo Q."/>
            <person name="Hiessl S."/>
            <person name="Poehlein A."/>
            <person name="Daniel R."/>
            <person name="Steinbuchel A."/>
        </authorList>
    </citation>
    <scope>NUCLEOTIDE SEQUENCE [LARGE SCALE GENOMIC DNA]</scope>
    <source>
        <strain evidence="3">SH22a</strain>
    </source>
</reference>